<dbReference type="EMBL" id="SUMC01000018">
    <property type="protein sequence ID" value="TKA09910.1"/>
    <property type="molecule type" value="Genomic_DNA"/>
</dbReference>
<keyword evidence="1" id="KW-0472">Membrane</keyword>
<dbReference type="Proteomes" id="UP000305778">
    <property type="component" value="Unassembled WGS sequence"/>
</dbReference>
<keyword evidence="1" id="KW-1133">Transmembrane helix</keyword>
<dbReference type="Pfam" id="PF25637">
    <property type="entry name" value="DUF7942"/>
    <property type="match status" value="1"/>
</dbReference>
<evidence type="ECO:0000256" key="1">
    <source>
        <dbReference type="SAM" id="Phobius"/>
    </source>
</evidence>
<protein>
    <submittedName>
        <fullName evidence="2">Uncharacterized protein</fullName>
    </submittedName>
</protein>
<dbReference type="NCBIfam" id="NF046119">
    <property type="entry name" value="memb_SCO4225"/>
    <property type="match status" value="1"/>
</dbReference>
<proteinExistence type="predicted"/>
<feature type="transmembrane region" description="Helical" evidence="1">
    <location>
        <begin position="76"/>
        <end position="95"/>
    </location>
</feature>
<comment type="caution">
    <text evidence="2">The sequence shown here is derived from an EMBL/GenBank/DDBJ whole genome shotgun (WGS) entry which is preliminary data.</text>
</comment>
<dbReference type="AlphaFoldDB" id="A0A4U0SJD4"/>
<dbReference type="InterPro" id="IPR057702">
    <property type="entry name" value="DUF7942"/>
</dbReference>
<feature type="transmembrane region" description="Helical" evidence="1">
    <location>
        <begin position="49"/>
        <end position="70"/>
    </location>
</feature>
<feature type="transmembrane region" description="Helical" evidence="1">
    <location>
        <begin position="22"/>
        <end position="42"/>
    </location>
</feature>
<organism evidence="2 3">
    <name type="scientific">Actinacidiphila oryziradicis</name>
    <dbReference type="NCBI Taxonomy" id="2571141"/>
    <lineage>
        <taxon>Bacteria</taxon>
        <taxon>Bacillati</taxon>
        <taxon>Actinomycetota</taxon>
        <taxon>Actinomycetes</taxon>
        <taxon>Kitasatosporales</taxon>
        <taxon>Streptomycetaceae</taxon>
        <taxon>Actinacidiphila</taxon>
    </lineage>
</organism>
<evidence type="ECO:0000313" key="2">
    <source>
        <dbReference type="EMBL" id="TKA09910.1"/>
    </source>
</evidence>
<evidence type="ECO:0000313" key="3">
    <source>
        <dbReference type="Proteomes" id="UP000305778"/>
    </source>
</evidence>
<keyword evidence="3" id="KW-1185">Reference proteome</keyword>
<gene>
    <name evidence="2" type="ORF">FCI23_19745</name>
</gene>
<reference evidence="2 3" key="1">
    <citation type="submission" date="2019-04" db="EMBL/GenBank/DDBJ databases">
        <title>Streptomyces oryziradicis sp. nov., a novel actinomycete isolated from rhizosphere soil of rice (Oryza sativa L.).</title>
        <authorList>
            <person name="Li C."/>
        </authorList>
    </citation>
    <scope>NUCLEOTIDE SEQUENCE [LARGE SCALE GENOMIC DNA]</scope>
    <source>
        <strain evidence="2 3">NEAU-C40</strain>
    </source>
</reference>
<accession>A0A4U0SJD4</accession>
<dbReference type="RefSeq" id="WP_136725244.1">
    <property type="nucleotide sequence ID" value="NZ_SUMC01000018.1"/>
</dbReference>
<keyword evidence="1" id="KW-0812">Transmembrane</keyword>
<name>A0A4U0SJD4_9ACTN</name>
<sequence>MDDNLGSARKIVATTVGNRASAVYLAIVFAGLAYAGIAMFVYGPDAAMAGVVPALLTAPTSLALIGLPIVEAHANGLVIVIVAALVNSTAIGLLARRLGRPGRAMTLPHR</sequence>